<sequence length="267" mass="29480">MTDLPRLLILGNSHIAAPRMAYVSSPEDWPFWDVDFLGLLAGNIGRLHVRDGVLVPDTDEVAAEMKFYNLVRELDIGEYDAFAVVGGFGWRGMAAICADHRSKEFPSMHAGAMHGQGQDCQLVSRDFLQEVLCSRVRNSPAGKLALRIAPLGKPVLMLPEPLPSAECDTPPGRFSDYSDMVRRQDGLHWRQCFQAAAVDVLGDSARIVFWPEIAQQDGVFTRPDLMRGALRLSPHAQEPQPETDYAHGNQDYGRLVLDQIMAALPGG</sequence>
<evidence type="ECO:0008006" key="3">
    <source>
        <dbReference type="Google" id="ProtNLM"/>
    </source>
</evidence>
<evidence type="ECO:0000313" key="1">
    <source>
        <dbReference type="EMBL" id="MDB6176679.1"/>
    </source>
</evidence>
<dbReference type="RefSeq" id="WP_271887809.1">
    <property type="nucleotide sequence ID" value="NZ_JAQBIE010000004.1"/>
</dbReference>
<protein>
    <recommendedName>
        <fullName evidence="3">Alpha/beta hydrolase</fullName>
    </recommendedName>
</protein>
<dbReference type="EMBL" id="JAQBIE010000004">
    <property type="protein sequence ID" value="MDB6176679.1"/>
    <property type="molecule type" value="Genomic_DNA"/>
</dbReference>
<organism evidence="1 2">
    <name type="scientific">Paracoccus onchidii</name>
    <dbReference type="NCBI Taxonomy" id="3017813"/>
    <lineage>
        <taxon>Bacteria</taxon>
        <taxon>Pseudomonadati</taxon>
        <taxon>Pseudomonadota</taxon>
        <taxon>Alphaproteobacteria</taxon>
        <taxon>Rhodobacterales</taxon>
        <taxon>Paracoccaceae</taxon>
        <taxon>Paracoccus</taxon>
    </lineage>
</organism>
<gene>
    <name evidence="1" type="ORF">PAF17_04075</name>
</gene>
<name>A0ABT4ZBD9_9RHOB</name>
<evidence type="ECO:0000313" key="2">
    <source>
        <dbReference type="Proteomes" id="UP001165641"/>
    </source>
</evidence>
<comment type="caution">
    <text evidence="1">The sequence shown here is derived from an EMBL/GenBank/DDBJ whole genome shotgun (WGS) entry which is preliminary data.</text>
</comment>
<accession>A0ABT4ZBD9</accession>
<proteinExistence type="predicted"/>
<reference evidence="1" key="1">
    <citation type="submission" date="2022-12" db="EMBL/GenBank/DDBJ databases">
        <title>Paracoccus onchidii sp. nov., isolated from a marine invertebrate from the South China Sea.</title>
        <authorList>
            <person name="Xu S."/>
            <person name="Liu Z."/>
            <person name="Xu Y."/>
        </authorList>
    </citation>
    <scope>NUCLEOTIDE SEQUENCE</scope>
    <source>
        <strain evidence="1">Z330</strain>
    </source>
</reference>
<keyword evidence="2" id="KW-1185">Reference proteome</keyword>
<dbReference type="Proteomes" id="UP001165641">
    <property type="component" value="Unassembled WGS sequence"/>
</dbReference>